<dbReference type="Pfam" id="PF00588">
    <property type="entry name" value="SpoU_methylase"/>
    <property type="match status" value="1"/>
</dbReference>
<evidence type="ECO:0000256" key="1">
    <source>
        <dbReference type="ARBA" id="ARBA00022603"/>
    </source>
</evidence>
<dbReference type="OrthoDB" id="241340at2759"/>
<name>A0A6A6XHX1_9PLEO</name>
<dbReference type="PANTHER" id="PTHR12029:SF11">
    <property type="entry name" value="METHYLTRANSFERASE TARBP1-RELATED"/>
    <property type="match status" value="1"/>
</dbReference>
<dbReference type="Gene3D" id="3.40.1280.10">
    <property type="match status" value="1"/>
</dbReference>
<dbReference type="InterPro" id="IPR029028">
    <property type="entry name" value="Alpha/beta_knot_MTases"/>
</dbReference>
<evidence type="ECO:0000313" key="4">
    <source>
        <dbReference type="EMBL" id="KAF2796049.1"/>
    </source>
</evidence>
<dbReference type="GO" id="GO:0030488">
    <property type="term" value="P:tRNA methylation"/>
    <property type="evidence" value="ECO:0007669"/>
    <property type="project" value="InterPro"/>
</dbReference>
<dbReference type="InterPro" id="IPR001537">
    <property type="entry name" value="SpoU_MeTrfase"/>
</dbReference>
<gene>
    <name evidence="4" type="ORF">K505DRAFT_4898</name>
</gene>
<proteinExistence type="predicted"/>
<keyword evidence="1" id="KW-0489">Methyltransferase</keyword>
<dbReference type="GO" id="GO:0016423">
    <property type="term" value="F:tRNA (guanine) methyltransferase activity"/>
    <property type="evidence" value="ECO:0007669"/>
    <property type="project" value="InterPro"/>
</dbReference>
<evidence type="ECO:0000256" key="2">
    <source>
        <dbReference type="ARBA" id="ARBA00022679"/>
    </source>
</evidence>
<protein>
    <recommendedName>
        <fullName evidence="3">tRNA/rRNA methyltransferase SpoU type domain-containing protein</fullName>
    </recommendedName>
</protein>
<dbReference type="InterPro" id="IPR045330">
    <property type="entry name" value="TRM3/TARBP1"/>
</dbReference>
<evidence type="ECO:0000259" key="3">
    <source>
        <dbReference type="Pfam" id="PF00588"/>
    </source>
</evidence>
<dbReference type="Proteomes" id="UP000799757">
    <property type="component" value="Unassembled WGS sequence"/>
</dbReference>
<dbReference type="GO" id="GO:0003723">
    <property type="term" value="F:RNA binding"/>
    <property type="evidence" value="ECO:0007669"/>
    <property type="project" value="InterPro"/>
</dbReference>
<evidence type="ECO:0000313" key="5">
    <source>
        <dbReference type="Proteomes" id="UP000799757"/>
    </source>
</evidence>
<dbReference type="EMBL" id="MU001841">
    <property type="protein sequence ID" value="KAF2796049.1"/>
    <property type="molecule type" value="Genomic_DNA"/>
</dbReference>
<dbReference type="PANTHER" id="PTHR12029">
    <property type="entry name" value="RNA METHYLTRANSFERASE"/>
    <property type="match status" value="1"/>
</dbReference>
<sequence>MPHYVSPALVQVLVNFLGQDVLDDAAHDTLSALLSLLKTPITIAHRHGEEKPALDLNPEQSESQQCLIEQQLWAQLRALPSTYFMSSSSKVFRTWFQWVCRAEANGIALEEVYDPLYWSRLQRGLLNGFGEQRKYCLGILRHSLLVTRGNITTPLMTFEFDRRSTYQYQYEKYCTLFEIIVLNRYQNQVQACLPELTTLLGRGSLISSGWQTTLLSAALSSKIQDGLRKMIGSWYIDYVTQEHGSIVDHASFFIDGFLPWATQGSLFTSSLISSRQTMTCVHGADLVNLLARFIVSLPTATDRRKLFTDVLHFVLEKGGRIFQHAIVYLLEGLLDAFKKGPSFDELEIVDLEVLLRVSRLTGLPEIASELCVTYCAEICDATFSQSSVQQQLPGYDILQTKFKTLKSCTTYGMKGVNGQSESQLSSGGPSSLPEFLQNLHDTQHKSLLGDAFVSACADIDKILNQGKLRGTQYNELCGVLEALWDEAERQDFRRPIVVQLPPLFFHQACIRLCVEHESPKTEADDGSPLTNILTIAMQQLYKLAERRSYLSSVLATSLRKACLYTPQIMSILPFEEFLVQFIEHPPIAKVEFLFEVAAAEKLQQYLPHRDFASFYGKREWYAYAAVIDLLNRFPDSQLYIAERVMHRLLEPWANQNPPIPIISKWKSSFQLQAMLLLAESCVSTSNAESYLESFTKALMVESWPRYRYLLEWIIARIYFRCPSHAPRMLETLANLDEGSPIQVASLMKLAVLVAPFLNSEEFTLNLMTQLVPFSSHHKVQIRHEAHWTIPIVWDLATEKGWESVTSNPAFRALNKFVTSLERFSLPSSSIRTLKLDAMSDYTVTNIFQGHYLAIEAPERELFTYADMHDLWTEDKDTSMQFPVGRVSLGDPKPDRVIPVLESAPPAADTDTLVDILPTTFQTKSGIDLDSLLPIAGPPSAMSKRPASVILVASLIDNPTNLGGLSRISESFGLESLYISDIRQTSHKEFKATSVTSEKHLQIHELKVADVPAKLVEWKRSGWTVVGVEQTDRSGILGTEAAIAQNDTDEQSRGARVKGKSSDGTLPRRCILVLGSEKGGISSEVLASVDRCVEIKTTGVTRSLNVQTAGGIAVYEWWREWGGQL</sequence>
<dbReference type="InterPro" id="IPR029026">
    <property type="entry name" value="tRNA_m1G_MTases_N"/>
</dbReference>
<keyword evidence="5" id="KW-1185">Reference proteome</keyword>
<reference evidence="4" key="1">
    <citation type="journal article" date="2020" name="Stud. Mycol.">
        <title>101 Dothideomycetes genomes: a test case for predicting lifestyles and emergence of pathogens.</title>
        <authorList>
            <person name="Haridas S."/>
            <person name="Albert R."/>
            <person name="Binder M."/>
            <person name="Bloem J."/>
            <person name="Labutti K."/>
            <person name="Salamov A."/>
            <person name="Andreopoulos B."/>
            <person name="Baker S."/>
            <person name="Barry K."/>
            <person name="Bills G."/>
            <person name="Bluhm B."/>
            <person name="Cannon C."/>
            <person name="Castanera R."/>
            <person name="Culley D."/>
            <person name="Daum C."/>
            <person name="Ezra D."/>
            <person name="Gonzalez J."/>
            <person name="Henrissat B."/>
            <person name="Kuo A."/>
            <person name="Liang C."/>
            <person name="Lipzen A."/>
            <person name="Lutzoni F."/>
            <person name="Magnuson J."/>
            <person name="Mondo S."/>
            <person name="Nolan M."/>
            <person name="Ohm R."/>
            <person name="Pangilinan J."/>
            <person name="Park H.-J."/>
            <person name="Ramirez L."/>
            <person name="Alfaro M."/>
            <person name="Sun H."/>
            <person name="Tritt A."/>
            <person name="Yoshinaga Y."/>
            <person name="Zwiers L.-H."/>
            <person name="Turgeon B."/>
            <person name="Goodwin S."/>
            <person name="Spatafora J."/>
            <person name="Crous P."/>
            <person name="Grigoriev I."/>
        </authorList>
    </citation>
    <scope>NUCLEOTIDE SEQUENCE</scope>
    <source>
        <strain evidence="4">CBS 109.77</strain>
    </source>
</reference>
<dbReference type="AlphaFoldDB" id="A0A6A6XHX1"/>
<dbReference type="CDD" id="cd18091">
    <property type="entry name" value="SpoU-like_TRM3-like"/>
    <property type="match status" value="1"/>
</dbReference>
<organism evidence="4 5">
    <name type="scientific">Melanomma pulvis-pyrius CBS 109.77</name>
    <dbReference type="NCBI Taxonomy" id="1314802"/>
    <lineage>
        <taxon>Eukaryota</taxon>
        <taxon>Fungi</taxon>
        <taxon>Dikarya</taxon>
        <taxon>Ascomycota</taxon>
        <taxon>Pezizomycotina</taxon>
        <taxon>Dothideomycetes</taxon>
        <taxon>Pleosporomycetidae</taxon>
        <taxon>Pleosporales</taxon>
        <taxon>Melanommataceae</taxon>
        <taxon>Melanomma</taxon>
    </lineage>
</organism>
<feature type="domain" description="tRNA/rRNA methyltransferase SpoU type" evidence="3">
    <location>
        <begin position="948"/>
        <end position="1114"/>
    </location>
</feature>
<keyword evidence="2" id="KW-0808">Transferase</keyword>
<dbReference type="InterPro" id="IPR044748">
    <property type="entry name" value="Trm3/TARBP1_C"/>
</dbReference>
<dbReference type="SUPFAM" id="SSF75217">
    <property type="entry name" value="alpha/beta knot"/>
    <property type="match status" value="1"/>
</dbReference>
<accession>A0A6A6XHX1</accession>